<feature type="non-terminal residue" evidence="2">
    <location>
        <position position="53"/>
    </location>
</feature>
<accession>A0A087TYF4</accession>
<feature type="non-terminal residue" evidence="2">
    <location>
        <position position="1"/>
    </location>
</feature>
<protein>
    <submittedName>
        <fullName evidence="2">Uncharacterized protein</fullName>
    </submittedName>
</protein>
<proteinExistence type="predicted"/>
<sequence length="53" mass="6156">GLCQLQVLVAIFWIADTRCPFWSVSIPRDHNPHTLTGHCLISIFFLRPPNFNY</sequence>
<feature type="signal peptide" evidence="1">
    <location>
        <begin position="1"/>
        <end position="17"/>
    </location>
</feature>
<evidence type="ECO:0000313" key="3">
    <source>
        <dbReference type="Proteomes" id="UP000054359"/>
    </source>
</evidence>
<gene>
    <name evidence="2" type="ORF">X975_18977</name>
</gene>
<dbReference type="EMBL" id="KK117320">
    <property type="protein sequence ID" value="KFM70143.1"/>
    <property type="molecule type" value="Genomic_DNA"/>
</dbReference>
<feature type="chain" id="PRO_5001830077" evidence="1">
    <location>
        <begin position="18"/>
        <end position="53"/>
    </location>
</feature>
<reference evidence="2 3" key="1">
    <citation type="submission" date="2013-11" db="EMBL/GenBank/DDBJ databases">
        <title>Genome sequencing of Stegodyphus mimosarum.</title>
        <authorList>
            <person name="Bechsgaard J."/>
        </authorList>
    </citation>
    <scope>NUCLEOTIDE SEQUENCE [LARGE SCALE GENOMIC DNA]</scope>
</reference>
<keyword evidence="3" id="KW-1185">Reference proteome</keyword>
<keyword evidence="1" id="KW-0732">Signal</keyword>
<evidence type="ECO:0000313" key="2">
    <source>
        <dbReference type="EMBL" id="KFM70143.1"/>
    </source>
</evidence>
<evidence type="ECO:0000256" key="1">
    <source>
        <dbReference type="SAM" id="SignalP"/>
    </source>
</evidence>
<organism evidence="2 3">
    <name type="scientific">Stegodyphus mimosarum</name>
    <name type="common">African social velvet spider</name>
    <dbReference type="NCBI Taxonomy" id="407821"/>
    <lineage>
        <taxon>Eukaryota</taxon>
        <taxon>Metazoa</taxon>
        <taxon>Ecdysozoa</taxon>
        <taxon>Arthropoda</taxon>
        <taxon>Chelicerata</taxon>
        <taxon>Arachnida</taxon>
        <taxon>Araneae</taxon>
        <taxon>Araneomorphae</taxon>
        <taxon>Entelegynae</taxon>
        <taxon>Eresoidea</taxon>
        <taxon>Eresidae</taxon>
        <taxon>Stegodyphus</taxon>
    </lineage>
</organism>
<dbReference type="Proteomes" id="UP000054359">
    <property type="component" value="Unassembled WGS sequence"/>
</dbReference>
<name>A0A087TYF4_STEMI</name>
<dbReference type="AlphaFoldDB" id="A0A087TYF4"/>